<keyword evidence="5" id="KW-1185">Reference proteome</keyword>
<proteinExistence type="predicted"/>
<name>A0AAP0S043_LIQFO</name>
<evidence type="ECO:0000313" key="4">
    <source>
        <dbReference type="EMBL" id="KAK9288501.1"/>
    </source>
</evidence>
<dbReference type="SUPFAM" id="SSF53098">
    <property type="entry name" value="Ribonuclease H-like"/>
    <property type="match status" value="1"/>
</dbReference>
<dbReference type="Proteomes" id="UP001415857">
    <property type="component" value="Unassembled WGS sequence"/>
</dbReference>
<comment type="caution">
    <text evidence="4">The sequence shown here is derived from an EMBL/GenBank/DDBJ whole genome shotgun (WGS) entry which is preliminary data.</text>
</comment>
<dbReference type="AlphaFoldDB" id="A0AAP0S043"/>
<feature type="chain" id="PRO_5043008821" description="RNase H type-1 domain-containing protein" evidence="1">
    <location>
        <begin position="26"/>
        <end position="189"/>
    </location>
</feature>
<dbReference type="InterPro" id="IPR002156">
    <property type="entry name" value="RNaseH_domain"/>
</dbReference>
<evidence type="ECO:0008006" key="6">
    <source>
        <dbReference type="Google" id="ProtNLM"/>
    </source>
</evidence>
<dbReference type="PANTHER" id="PTHR47723">
    <property type="entry name" value="OS05G0353850 PROTEIN"/>
    <property type="match status" value="1"/>
</dbReference>
<evidence type="ECO:0000259" key="2">
    <source>
        <dbReference type="Pfam" id="PF02298"/>
    </source>
</evidence>
<protein>
    <recommendedName>
        <fullName evidence="6">RNase H type-1 domain-containing protein</fullName>
    </recommendedName>
</protein>
<gene>
    <name evidence="4" type="ORF">L1049_016960</name>
</gene>
<evidence type="ECO:0000259" key="3">
    <source>
        <dbReference type="Pfam" id="PF13456"/>
    </source>
</evidence>
<dbReference type="Gene3D" id="3.30.420.10">
    <property type="entry name" value="Ribonuclease H-like superfamily/Ribonuclease H"/>
    <property type="match status" value="1"/>
</dbReference>
<reference evidence="4 5" key="1">
    <citation type="journal article" date="2024" name="Plant J.">
        <title>Genome sequences and population genomics reveal climatic adaptation and genomic divergence between two closely related sweetgum species.</title>
        <authorList>
            <person name="Xu W.Q."/>
            <person name="Ren C.Q."/>
            <person name="Zhang X.Y."/>
            <person name="Comes H.P."/>
            <person name="Liu X.H."/>
            <person name="Li Y.G."/>
            <person name="Kettle C.J."/>
            <person name="Jalonen R."/>
            <person name="Gaisberger H."/>
            <person name="Ma Y.Z."/>
            <person name="Qiu Y.X."/>
        </authorList>
    </citation>
    <scope>NUCLEOTIDE SEQUENCE [LARGE SCALE GENOMIC DNA]</scope>
    <source>
        <strain evidence="4">Hangzhou</strain>
    </source>
</reference>
<dbReference type="Pfam" id="PF02298">
    <property type="entry name" value="Cu_bind_like"/>
    <property type="match status" value="1"/>
</dbReference>
<dbReference type="GO" id="GO:0009055">
    <property type="term" value="F:electron transfer activity"/>
    <property type="evidence" value="ECO:0007669"/>
    <property type="project" value="InterPro"/>
</dbReference>
<dbReference type="InterPro" id="IPR012337">
    <property type="entry name" value="RNaseH-like_sf"/>
</dbReference>
<keyword evidence="1" id="KW-0732">Signal</keyword>
<dbReference type="InterPro" id="IPR003245">
    <property type="entry name" value="Phytocyanin_dom"/>
</dbReference>
<feature type="domain" description="Phytocyanin" evidence="2">
    <location>
        <begin position="36"/>
        <end position="59"/>
    </location>
</feature>
<evidence type="ECO:0000256" key="1">
    <source>
        <dbReference type="SAM" id="SignalP"/>
    </source>
</evidence>
<feature type="signal peptide" evidence="1">
    <location>
        <begin position="1"/>
        <end position="25"/>
    </location>
</feature>
<dbReference type="InterPro" id="IPR053151">
    <property type="entry name" value="RNase_H-like"/>
</dbReference>
<dbReference type="GO" id="GO:0004523">
    <property type="term" value="F:RNA-DNA hybrid ribonuclease activity"/>
    <property type="evidence" value="ECO:0007669"/>
    <property type="project" value="InterPro"/>
</dbReference>
<accession>A0AAP0S043</accession>
<dbReference type="InterPro" id="IPR036397">
    <property type="entry name" value="RNaseH_sf"/>
</dbReference>
<sequence length="189" mass="20553">MGLMDRRRSLAFLVVISGLQLSAYAAVYKVGDSAGWTTIGNVDYKQWAATKSFQVGDIIPIDISLALGDHKSSIPPCNPTYVSWTYPPNGWAKLNTDGSSFDNPGSAAVGGLIRDKAGNWLKGFLCNLGVGFNNTIELWALRQGIILTWDMGIRQLIIEIDSPASLHAIEHAISIFHPDGSLIEDCRSF</sequence>
<feature type="domain" description="RNase H type-1" evidence="3">
    <location>
        <begin position="95"/>
        <end position="170"/>
    </location>
</feature>
<dbReference type="PANTHER" id="PTHR47723:SF19">
    <property type="entry name" value="POLYNUCLEOTIDYL TRANSFERASE, RIBONUCLEASE H-LIKE SUPERFAMILY PROTEIN"/>
    <property type="match status" value="1"/>
</dbReference>
<dbReference type="CDD" id="cd06222">
    <property type="entry name" value="RNase_H_like"/>
    <property type="match status" value="1"/>
</dbReference>
<dbReference type="Gene3D" id="2.60.40.420">
    <property type="entry name" value="Cupredoxins - blue copper proteins"/>
    <property type="match status" value="1"/>
</dbReference>
<dbReference type="Pfam" id="PF13456">
    <property type="entry name" value="RVT_3"/>
    <property type="match status" value="1"/>
</dbReference>
<dbReference type="SUPFAM" id="SSF49503">
    <property type="entry name" value="Cupredoxins"/>
    <property type="match status" value="1"/>
</dbReference>
<dbReference type="EMBL" id="JBBPBK010000003">
    <property type="protein sequence ID" value="KAK9288501.1"/>
    <property type="molecule type" value="Genomic_DNA"/>
</dbReference>
<evidence type="ECO:0000313" key="5">
    <source>
        <dbReference type="Proteomes" id="UP001415857"/>
    </source>
</evidence>
<organism evidence="4 5">
    <name type="scientific">Liquidambar formosana</name>
    <name type="common">Formosan gum</name>
    <dbReference type="NCBI Taxonomy" id="63359"/>
    <lineage>
        <taxon>Eukaryota</taxon>
        <taxon>Viridiplantae</taxon>
        <taxon>Streptophyta</taxon>
        <taxon>Embryophyta</taxon>
        <taxon>Tracheophyta</taxon>
        <taxon>Spermatophyta</taxon>
        <taxon>Magnoliopsida</taxon>
        <taxon>eudicotyledons</taxon>
        <taxon>Gunneridae</taxon>
        <taxon>Pentapetalae</taxon>
        <taxon>Saxifragales</taxon>
        <taxon>Altingiaceae</taxon>
        <taxon>Liquidambar</taxon>
    </lineage>
</organism>
<dbReference type="InterPro" id="IPR044730">
    <property type="entry name" value="RNase_H-like_dom_plant"/>
</dbReference>
<dbReference type="GO" id="GO:0003676">
    <property type="term" value="F:nucleic acid binding"/>
    <property type="evidence" value="ECO:0007669"/>
    <property type="project" value="InterPro"/>
</dbReference>
<dbReference type="InterPro" id="IPR008972">
    <property type="entry name" value="Cupredoxin"/>
</dbReference>